<name>A0ABY7LKN4_9BACT</name>
<dbReference type="Pfam" id="PF18939">
    <property type="entry name" value="DUF5686"/>
    <property type="match status" value="1"/>
</dbReference>
<organism evidence="2 3">
    <name type="scientific">Hymenobacter canadensis</name>
    <dbReference type="NCBI Taxonomy" id="2999067"/>
    <lineage>
        <taxon>Bacteria</taxon>
        <taxon>Pseudomonadati</taxon>
        <taxon>Bacteroidota</taxon>
        <taxon>Cytophagia</taxon>
        <taxon>Cytophagales</taxon>
        <taxon>Hymenobacteraceae</taxon>
        <taxon>Hymenobacter</taxon>
    </lineage>
</organism>
<dbReference type="RefSeq" id="WP_269559085.1">
    <property type="nucleotide sequence ID" value="NZ_CP114767.1"/>
</dbReference>
<feature type="chain" id="PRO_5046211707" evidence="1">
    <location>
        <begin position="25"/>
        <end position="843"/>
    </location>
</feature>
<dbReference type="InterPro" id="IPR043741">
    <property type="entry name" value="DUF5686"/>
</dbReference>
<sequence>MLFSYRFGVLFLLLLLAGVGPAQAQQLLLTGRITEAATGKPVPFASVFVPGTTAGATADENGRYSLSTAPADTVVASAMGFAALKKPIRRQAARQTIDFALGAGAVSLGEVIVRPRENPAYAIMRRVQQQKNRNNKASLEAFEFDSYNRTEISLNNLPAQVSNRKVLRQMTAVADSLGLERGADGKPVVPIFATEIDSRYYVLRQPLRRREEIRHSRMRGMAPREGSVISQVTGSSFQDWDFYRNWQQIMGKDFVSPIADGWKFAYEYELQDSIFIGKDYCYQLAVTPRRAQDLAFTGTIWITADSYALRRIDVYVSPEANLNFIDQIKVKQDMTPTAAGPWLPLQTRVVVSIRPSKQSTGVVARFVTINSNFEAQKEHPLAFYDRPLETLAPPVGPASKEPDNFFERNRPDTLSVQEQRTLMVLDSVRKLPAVRSLLEVADVVVNGYYRVGKFDVGPVLATIGYNNIEGLRPRIGFRTTPEISRDWTVRAYLAYGVRDGRFKYGARATHVLDRRSWTTIGFEYRHDLDQVALLDNDYALENPLFEASARLGNIDNGRPVLRDLSALSLQSDLFRGFTQKVTFRHQQFRPLYRFAYYTGDVRVGAPTDDQFSLSEIVLESRYAPDEVLVQNENQNRRTSFGLKRLPITTLRYTLGLNRFLGGDFRYHKFNLLVAQSVRLGQLGRSNYTLDAGYIPSTVPYPVLKTHLGNQSPFYNGGAYNLMRFFEFVSDRYVALRLDHHFEGFLLNSVPALKQLNWRLVATGNVLYGSVARANDAIIPELDPTSGEPLPRFQPLGRLPYAEVGYGVENIFRVARVDFLHRLTYRNSPGARNFGVKFSLQFSL</sequence>
<evidence type="ECO:0000313" key="3">
    <source>
        <dbReference type="Proteomes" id="UP001211005"/>
    </source>
</evidence>
<proteinExistence type="predicted"/>
<dbReference type="Gene3D" id="2.60.40.1120">
    <property type="entry name" value="Carboxypeptidase-like, regulatory domain"/>
    <property type="match status" value="1"/>
</dbReference>
<keyword evidence="3" id="KW-1185">Reference proteome</keyword>
<evidence type="ECO:0000256" key="1">
    <source>
        <dbReference type="SAM" id="SignalP"/>
    </source>
</evidence>
<dbReference type="InterPro" id="IPR008969">
    <property type="entry name" value="CarboxyPept-like_regulatory"/>
</dbReference>
<protein>
    <submittedName>
        <fullName evidence="2">DUF5686 family protein</fullName>
    </submittedName>
</protein>
<reference evidence="2 3" key="1">
    <citation type="submission" date="2022-12" db="EMBL/GenBank/DDBJ databases">
        <title>Hymenobacter canadensis sp. nov. isolated from lake water of the Cambridge Bay, Canada.</title>
        <authorList>
            <person name="Kim W.H."/>
            <person name="Lee Y.M."/>
        </authorList>
    </citation>
    <scope>NUCLEOTIDE SEQUENCE [LARGE SCALE GENOMIC DNA]</scope>
    <source>
        <strain evidence="2 3">PAMC 29467</strain>
    </source>
</reference>
<dbReference type="EMBL" id="CP114767">
    <property type="protein sequence ID" value="WBA41000.1"/>
    <property type="molecule type" value="Genomic_DNA"/>
</dbReference>
<dbReference type="SUPFAM" id="SSF49464">
    <property type="entry name" value="Carboxypeptidase regulatory domain-like"/>
    <property type="match status" value="1"/>
</dbReference>
<feature type="signal peptide" evidence="1">
    <location>
        <begin position="1"/>
        <end position="24"/>
    </location>
</feature>
<keyword evidence="1" id="KW-0732">Signal</keyword>
<dbReference type="Pfam" id="PF13715">
    <property type="entry name" value="CarbopepD_reg_2"/>
    <property type="match status" value="1"/>
</dbReference>
<accession>A0ABY7LKN4</accession>
<evidence type="ECO:0000313" key="2">
    <source>
        <dbReference type="EMBL" id="WBA41000.1"/>
    </source>
</evidence>
<gene>
    <name evidence="2" type="ORF">O3303_14370</name>
</gene>
<dbReference type="Proteomes" id="UP001211005">
    <property type="component" value="Chromosome"/>
</dbReference>